<dbReference type="Gene3D" id="3.50.7.10">
    <property type="entry name" value="GroEL"/>
    <property type="match status" value="1"/>
</dbReference>
<organism evidence="8 9">
    <name type="scientific">Cardiosporidium cionae</name>
    <dbReference type="NCBI Taxonomy" id="476202"/>
    <lineage>
        <taxon>Eukaryota</taxon>
        <taxon>Sar</taxon>
        <taxon>Alveolata</taxon>
        <taxon>Apicomplexa</taxon>
        <taxon>Aconoidasida</taxon>
        <taxon>Nephromycida</taxon>
        <taxon>Cardiosporidium</taxon>
    </lineage>
</organism>
<dbReference type="PROSITE" id="PS00750">
    <property type="entry name" value="TCP1_1"/>
    <property type="match status" value="1"/>
</dbReference>
<protein>
    <submittedName>
        <fullName evidence="8">TCP-1 chaperonin</fullName>
    </submittedName>
</protein>
<dbReference type="EMBL" id="JADAQX010000128">
    <property type="protein sequence ID" value="KAF8821781.1"/>
    <property type="molecule type" value="Genomic_DNA"/>
</dbReference>
<dbReference type="SUPFAM" id="SSF54849">
    <property type="entry name" value="GroEL-intermediate domain like"/>
    <property type="match status" value="1"/>
</dbReference>
<dbReference type="Gene3D" id="1.10.560.10">
    <property type="entry name" value="GroEL-like equatorial domain"/>
    <property type="match status" value="1"/>
</dbReference>
<comment type="similarity">
    <text evidence="2 7">Belongs to the TCP-1 chaperonin family.</text>
</comment>
<comment type="subcellular location">
    <subcellularLocation>
        <location evidence="1">Cytoplasm</location>
    </subcellularLocation>
</comment>
<dbReference type="Pfam" id="PF00118">
    <property type="entry name" value="Cpn60_TCP1"/>
    <property type="match status" value="1"/>
</dbReference>
<dbReference type="Proteomes" id="UP000823046">
    <property type="component" value="Unassembled WGS sequence"/>
</dbReference>
<evidence type="ECO:0000313" key="8">
    <source>
        <dbReference type="EMBL" id="KAF8821781.1"/>
    </source>
</evidence>
<evidence type="ECO:0000256" key="1">
    <source>
        <dbReference type="ARBA" id="ARBA00004496"/>
    </source>
</evidence>
<keyword evidence="5 7" id="KW-0067">ATP-binding</keyword>
<reference evidence="8 9" key="1">
    <citation type="journal article" date="2020" name="bioRxiv">
        <title>Metabolic contributions of an alphaproteobacterial endosymbiont in the apicomplexan Cardiosporidium cionae.</title>
        <authorList>
            <person name="Hunter E.S."/>
            <person name="Paight C.J."/>
            <person name="Lane C.E."/>
        </authorList>
    </citation>
    <scope>NUCLEOTIDE SEQUENCE [LARGE SCALE GENOMIC DNA]</scope>
    <source>
        <strain evidence="8">ESH_2018</strain>
    </source>
</reference>
<accession>A0ABQ7JCM4</accession>
<dbReference type="PROSITE" id="PS00995">
    <property type="entry name" value="TCP1_3"/>
    <property type="match status" value="1"/>
</dbReference>
<gene>
    <name evidence="8" type="ORF">IE077_001592</name>
</gene>
<comment type="caution">
    <text evidence="8">The sequence shown here is derived from an EMBL/GenBank/DDBJ whole genome shotgun (WGS) entry which is preliminary data.</text>
</comment>
<proteinExistence type="inferred from homology"/>
<keyword evidence="3" id="KW-0963">Cytoplasm</keyword>
<keyword evidence="6 7" id="KW-0143">Chaperone</keyword>
<evidence type="ECO:0000313" key="9">
    <source>
        <dbReference type="Proteomes" id="UP000823046"/>
    </source>
</evidence>
<keyword evidence="4 7" id="KW-0547">Nucleotide-binding</keyword>
<evidence type="ECO:0000256" key="7">
    <source>
        <dbReference type="RuleBase" id="RU004187"/>
    </source>
</evidence>
<evidence type="ECO:0000256" key="3">
    <source>
        <dbReference type="ARBA" id="ARBA00022490"/>
    </source>
</evidence>
<dbReference type="InterPro" id="IPR027409">
    <property type="entry name" value="GroEL-like_apical_dom_sf"/>
</dbReference>
<name>A0ABQ7JCM4_9APIC</name>
<dbReference type="InterPro" id="IPR027410">
    <property type="entry name" value="TCP-1-like_intermed_sf"/>
</dbReference>
<evidence type="ECO:0000256" key="4">
    <source>
        <dbReference type="ARBA" id="ARBA00022741"/>
    </source>
</evidence>
<dbReference type="PRINTS" id="PR00304">
    <property type="entry name" value="TCOMPLEXTCP1"/>
</dbReference>
<dbReference type="CDD" id="cd03342">
    <property type="entry name" value="TCP1_zeta"/>
    <property type="match status" value="1"/>
</dbReference>
<dbReference type="InterPro" id="IPR002423">
    <property type="entry name" value="Cpn60/GroEL/TCP-1"/>
</dbReference>
<dbReference type="SUPFAM" id="SSF48592">
    <property type="entry name" value="GroEL equatorial domain-like"/>
    <property type="match status" value="1"/>
</dbReference>
<keyword evidence="9" id="KW-1185">Reference proteome</keyword>
<dbReference type="InterPro" id="IPR017998">
    <property type="entry name" value="Chaperone_TCP-1"/>
</dbReference>
<dbReference type="InterPro" id="IPR012722">
    <property type="entry name" value="Chap_CCT_zeta"/>
</dbReference>
<dbReference type="SUPFAM" id="SSF52029">
    <property type="entry name" value="GroEL apical domain-like"/>
    <property type="match status" value="1"/>
</dbReference>
<dbReference type="Gene3D" id="3.30.260.10">
    <property type="entry name" value="TCP-1-like chaperonin intermediate domain"/>
    <property type="match status" value="1"/>
</dbReference>
<dbReference type="InterPro" id="IPR002194">
    <property type="entry name" value="Chaperonin_TCP-1_CS"/>
</dbReference>
<evidence type="ECO:0000256" key="2">
    <source>
        <dbReference type="ARBA" id="ARBA00008020"/>
    </source>
</evidence>
<evidence type="ECO:0000256" key="6">
    <source>
        <dbReference type="ARBA" id="ARBA00023186"/>
    </source>
</evidence>
<dbReference type="InterPro" id="IPR027413">
    <property type="entry name" value="GROEL-like_equatorial_sf"/>
</dbReference>
<evidence type="ECO:0000256" key="5">
    <source>
        <dbReference type="ARBA" id="ARBA00022840"/>
    </source>
</evidence>
<dbReference type="PANTHER" id="PTHR11353">
    <property type="entry name" value="CHAPERONIN"/>
    <property type="match status" value="1"/>
</dbReference>
<dbReference type="NCBIfam" id="TIGR02347">
    <property type="entry name" value="chap_CCT_zeta"/>
    <property type="match status" value="1"/>
</dbReference>
<sequence length="537" mass="59252">MAISILNAKSDVLRTLTALSANVSAAKGLQDVLKSNLGPRGTMKMLVGGGGQIKLTKDGNVLLHEMQFQHPTAAMIARASTAQDDMTGDGTTTNVLVIGELMKLSEKYIVDGVHPRILCDGFDLARSEVFRILDELKVPFTGDLLSNREVLFNVARTSLRTKLTEKMADSLTEIVVDAVGTIYNPEKALDLFMVEVLHMKHRLVNDTRLVRGMVLDHGCRHPDMPKSLRNCYILTCNVSLEYEKSEVNSGFFYSNADMRERLVEAEREFTDNKVRKILELKRLLCTPENKRTMIVLNLKGIDPPALDMLAKEGIMALRRIKRRNMERLTLCCGGNAVNSLNNLTEADLGYAGLVYEEVLGEDKFTFVEDVKNPSSCSILIKGPNDHSIAQIKDAIRDGLRAVKNVIEDKSLLPGAGAFEIAAYSKLQHFKKTISGKQKLGVEVFAESLLIVPKILAENSGLDSQDCLLKLLEEYEKNEIPVGLDIFTGDPISPSVAGIWDNYRVKRQLFSIAPALAEQFLLVDEVIKAGKSMGGGGQ</sequence>